<dbReference type="Proteomes" id="UP000030108">
    <property type="component" value="Unassembled WGS sequence"/>
</dbReference>
<evidence type="ECO:0000256" key="1">
    <source>
        <dbReference type="SAM" id="MobiDB-lite"/>
    </source>
</evidence>
<sequence length="123" mass="13383">MSSKSTPATLYQHNAEKIVKVDPQELPEVFEGGRPDLGKCFPLGTIELAQSENNTPAPTPDKSKDTKPTPIPGELEYTKTPPLGDAMGRFENRDEHLTIHFASKDNGSQEIATILADANNLIP</sequence>
<dbReference type="AlphaFoldDB" id="X8J0E6"/>
<proteinExistence type="predicted"/>
<gene>
    <name evidence="2" type="ORF">RSOL_114030</name>
</gene>
<name>X8J0E6_9AGAM</name>
<evidence type="ECO:0000313" key="3">
    <source>
        <dbReference type="Proteomes" id="UP000030108"/>
    </source>
</evidence>
<evidence type="ECO:0000313" key="2">
    <source>
        <dbReference type="EMBL" id="EUC55397.1"/>
    </source>
</evidence>
<comment type="caution">
    <text evidence="2">The sequence shown here is derived from an EMBL/GenBank/DDBJ whole genome shotgun (WGS) entry which is preliminary data.</text>
</comment>
<feature type="non-terminal residue" evidence="2">
    <location>
        <position position="123"/>
    </location>
</feature>
<organism evidence="2 3">
    <name type="scientific">Rhizoctonia solani AG-3 Rhs1AP</name>
    <dbReference type="NCBI Taxonomy" id="1086054"/>
    <lineage>
        <taxon>Eukaryota</taxon>
        <taxon>Fungi</taxon>
        <taxon>Dikarya</taxon>
        <taxon>Basidiomycota</taxon>
        <taxon>Agaricomycotina</taxon>
        <taxon>Agaricomycetes</taxon>
        <taxon>Cantharellales</taxon>
        <taxon>Ceratobasidiaceae</taxon>
        <taxon>Rhizoctonia</taxon>
    </lineage>
</organism>
<reference evidence="3" key="1">
    <citation type="journal article" date="2014" name="Genome Announc.">
        <title>Draft genome sequence of the plant-pathogenic soil fungus Rhizoctonia solani anastomosis group 3 strain Rhs1AP.</title>
        <authorList>
            <person name="Cubeta M.A."/>
            <person name="Thomas E."/>
            <person name="Dean R.A."/>
            <person name="Jabaji S."/>
            <person name="Neate S.M."/>
            <person name="Tavantzis S."/>
            <person name="Toda T."/>
            <person name="Vilgalys R."/>
            <person name="Bharathan N."/>
            <person name="Fedorova-Abrams N."/>
            <person name="Pakala S.B."/>
            <person name="Pakala S.M."/>
            <person name="Zafar N."/>
            <person name="Joardar V."/>
            <person name="Losada L."/>
            <person name="Nierman W.C."/>
        </authorList>
    </citation>
    <scope>NUCLEOTIDE SEQUENCE [LARGE SCALE GENOMIC DNA]</scope>
    <source>
        <strain evidence="3">AG-3</strain>
    </source>
</reference>
<feature type="region of interest" description="Disordered" evidence="1">
    <location>
        <begin position="47"/>
        <end position="91"/>
    </location>
</feature>
<dbReference type="EMBL" id="JATN01000322">
    <property type="protein sequence ID" value="EUC55397.1"/>
    <property type="molecule type" value="Genomic_DNA"/>
</dbReference>
<accession>X8J0E6</accession>
<protein>
    <submittedName>
        <fullName evidence="2">Uncharacterized protein</fullName>
    </submittedName>
</protein>